<keyword evidence="1" id="KW-0732">Signal</keyword>
<keyword evidence="3" id="KW-1185">Reference proteome</keyword>
<sequence>MKSTILFFIGLIILALSCNNTPSDSNENTDTSVVYNDSLNKDSTPVVAADTIVETTGIDTSEFNKKMKWMANGDSSGRWPVKAPYPVEGALLPFKRIVAYYGNLYSKGMGILGELPKKKCCVN</sequence>
<protein>
    <submittedName>
        <fullName evidence="2">Uncharacterized protein</fullName>
    </submittedName>
</protein>
<feature type="chain" id="PRO_5045247867" evidence="1">
    <location>
        <begin position="18"/>
        <end position="123"/>
    </location>
</feature>
<organism evidence="2 3">
    <name type="scientific">Niabella ginsengisoli</name>
    <dbReference type="NCBI Taxonomy" id="522298"/>
    <lineage>
        <taxon>Bacteria</taxon>
        <taxon>Pseudomonadati</taxon>
        <taxon>Bacteroidota</taxon>
        <taxon>Chitinophagia</taxon>
        <taxon>Chitinophagales</taxon>
        <taxon>Chitinophagaceae</taxon>
        <taxon>Niabella</taxon>
    </lineage>
</organism>
<reference evidence="2 3" key="1">
    <citation type="submission" date="2022-02" db="EMBL/GenBank/DDBJ databases">
        <authorList>
            <person name="Min J."/>
        </authorList>
    </citation>
    <scope>NUCLEOTIDE SEQUENCE [LARGE SCALE GENOMIC DNA]</scope>
    <source>
        <strain evidence="2 3">GR10-1</strain>
    </source>
</reference>
<dbReference type="Proteomes" id="UP001202248">
    <property type="component" value="Unassembled WGS sequence"/>
</dbReference>
<comment type="caution">
    <text evidence="2">The sequence shown here is derived from an EMBL/GenBank/DDBJ whole genome shotgun (WGS) entry which is preliminary data.</text>
</comment>
<dbReference type="RefSeq" id="WP_240826266.1">
    <property type="nucleotide sequence ID" value="NZ_JAKWBL010000001.1"/>
</dbReference>
<evidence type="ECO:0000256" key="1">
    <source>
        <dbReference type="SAM" id="SignalP"/>
    </source>
</evidence>
<gene>
    <name evidence="2" type="ORF">MKP09_02395</name>
</gene>
<evidence type="ECO:0000313" key="2">
    <source>
        <dbReference type="EMBL" id="MCH5596853.1"/>
    </source>
</evidence>
<accession>A0ABS9SER9</accession>
<name>A0ABS9SER9_9BACT</name>
<evidence type="ECO:0000313" key="3">
    <source>
        <dbReference type="Proteomes" id="UP001202248"/>
    </source>
</evidence>
<dbReference type="PROSITE" id="PS51257">
    <property type="entry name" value="PROKAR_LIPOPROTEIN"/>
    <property type="match status" value="1"/>
</dbReference>
<feature type="signal peptide" evidence="1">
    <location>
        <begin position="1"/>
        <end position="17"/>
    </location>
</feature>
<proteinExistence type="predicted"/>
<dbReference type="EMBL" id="JAKWBL010000001">
    <property type="protein sequence ID" value="MCH5596853.1"/>
    <property type="molecule type" value="Genomic_DNA"/>
</dbReference>